<feature type="region of interest" description="Disordered" evidence="6">
    <location>
        <begin position="103"/>
        <end position="124"/>
    </location>
</feature>
<dbReference type="InterPro" id="IPR028909">
    <property type="entry name" value="bL21-like"/>
</dbReference>
<name>A0A1F4ZUA3_9BACT</name>
<evidence type="ECO:0000256" key="2">
    <source>
        <dbReference type="ARBA" id="ARBA00022980"/>
    </source>
</evidence>
<dbReference type="GO" id="GO:0006412">
    <property type="term" value="P:translation"/>
    <property type="evidence" value="ECO:0007669"/>
    <property type="project" value="UniProtKB-UniRule"/>
</dbReference>
<dbReference type="Proteomes" id="UP000176424">
    <property type="component" value="Unassembled WGS sequence"/>
</dbReference>
<dbReference type="GO" id="GO:0005737">
    <property type="term" value="C:cytoplasm"/>
    <property type="evidence" value="ECO:0007669"/>
    <property type="project" value="UniProtKB-ARBA"/>
</dbReference>
<dbReference type="InterPro" id="IPR001787">
    <property type="entry name" value="Ribosomal_bL21"/>
</dbReference>
<accession>A0A1F4ZUA3</accession>
<dbReference type="SUPFAM" id="SSF141091">
    <property type="entry name" value="L21p-like"/>
    <property type="match status" value="1"/>
</dbReference>
<keyword evidence="3 4" id="KW-0687">Ribonucleoprotein</keyword>
<dbReference type="GO" id="GO:1990904">
    <property type="term" value="C:ribonucleoprotein complex"/>
    <property type="evidence" value="ECO:0007669"/>
    <property type="project" value="UniProtKB-KW"/>
</dbReference>
<dbReference type="STRING" id="1797263.A2397_00270"/>
<gene>
    <name evidence="4" type="primary">rplU</name>
    <name evidence="7" type="ORF">A2397_00270</name>
</gene>
<evidence type="ECO:0000313" key="7">
    <source>
        <dbReference type="EMBL" id="OGD09962.1"/>
    </source>
</evidence>
<dbReference type="GO" id="GO:0005840">
    <property type="term" value="C:ribosome"/>
    <property type="evidence" value="ECO:0007669"/>
    <property type="project" value="UniProtKB-KW"/>
</dbReference>
<keyword evidence="4 5" id="KW-0699">rRNA-binding</keyword>
<dbReference type="Pfam" id="PF00829">
    <property type="entry name" value="Ribosomal_L21p"/>
    <property type="match status" value="1"/>
</dbReference>
<keyword evidence="4 5" id="KW-0694">RNA-binding</keyword>
<evidence type="ECO:0000256" key="5">
    <source>
        <dbReference type="RuleBase" id="RU000562"/>
    </source>
</evidence>
<protein>
    <recommendedName>
        <fullName evidence="4">Large ribosomal subunit protein bL21</fullName>
    </recommendedName>
</protein>
<dbReference type="EMBL" id="MEXR01000017">
    <property type="protein sequence ID" value="OGD09962.1"/>
    <property type="molecule type" value="Genomic_DNA"/>
</dbReference>
<dbReference type="PANTHER" id="PTHR21349:SF0">
    <property type="entry name" value="LARGE RIBOSOMAL SUBUNIT PROTEIN BL21M"/>
    <property type="match status" value="1"/>
</dbReference>
<evidence type="ECO:0000256" key="1">
    <source>
        <dbReference type="ARBA" id="ARBA00008563"/>
    </source>
</evidence>
<dbReference type="HAMAP" id="MF_01363">
    <property type="entry name" value="Ribosomal_bL21"/>
    <property type="match status" value="1"/>
</dbReference>
<dbReference type="PANTHER" id="PTHR21349">
    <property type="entry name" value="50S RIBOSOMAL PROTEIN L21"/>
    <property type="match status" value="1"/>
</dbReference>
<evidence type="ECO:0000256" key="4">
    <source>
        <dbReference type="HAMAP-Rule" id="MF_01363"/>
    </source>
</evidence>
<keyword evidence="2 4" id="KW-0689">Ribosomal protein</keyword>
<dbReference type="GO" id="GO:0019843">
    <property type="term" value="F:rRNA binding"/>
    <property type="evidence" value="ECO:0007669"/>
    <property type="project" value="UniProtKB-UniRule"/>
</dbReference>
<evidence type="ECO:0000256" key="6">
    <source>
        <dbReference type="SAM" id="MobiDB-lite"/>
    </source>
</evidence>
<comment type="subunit">
    <text evidence="4">Part of the 50S ribosomal subunit. Contacts protein L20.</text>
</comment>
<dbReference type="InterPro" id="IPR036164">
    <property type="entry name" value="bL21-like_sf"/>
</dbReference>
<comment type="function">
    <text evidence="4 5">This protein binds to 23S rRNA in the presence of protein L20.</text>
</comment>
<dbReference type="AlphaFoldDB" id="A0A1F4ZUA3"/>
<dbReference type="NCBIfam" id="TIGR00061">
    <property type="entry name" value="L21"/>
    <property type="match status" value="1"/>
</dbReference>
<evidence type="ECO:0000313" key="8">
    <source>
        <dbReference type="Proteomes" id="UP000176424"/>
    </source>
</evidence>
<sequence>MHVAVKIGSSQYLVAPGQELLVDRINTDQKQLVFDQVLLVNDENLILVGQPFVPEYSVTAEVVDQLKGPKIKVFKYKAKSRYRKNRGFRASLTKIKILTISSSQKSEKPKVIEKPVKSRSKSKK</sequence>
<comment type="caution">
    <text evidence="7">The sequence shown here is derived from an EMBL/GenBank/DDBJ whole genome shotgun (WGS) entry which is preliminary data.</text>
</comment>
<comment type="similarity">
    <text evidence="1 4 5">Belongs to the bacterial ribosomal protein bL21 family.</text>
</comment>
<evidence type="ECO:0000256" key="3">
    <source>
        <dbReference type="ARBA" id="ARBA00023274"/>
    </source>
</evidence>
<dbReference type="GO" id="GO:0003735">
    <property type="term" value="F:structural constituent of ribosome"/>
    <property type="evidence" value="ECO:0007669"/>
    <property type="project" value="InterPro"/>
</dbReference>
<proteinExistence type="inferred from homology"/>
<organism evidence="7 8">
    <name type="scientific">Candidatus Amesbacteria bacterium RIFOXYB1_FULL_44_23</name>
    <dbReference type="NCBI Taxonomy" id="1797263"/>
    <lineage>
        <taxon>Bacteria</taxon>
        <taxon>Candidatus Amesiibacteriota</taxon>
    </lineage>
</organism>
<reference evidence="7 8" key="1">
    <citation type="journal article" date="2016" name="Nat. Commun.">
        <title>Thousands of microbial genomes shed light on interconnected biogeochemical processes in an aquifer system.</title>
        <authorList>
            <person name="Anantharaman K."/>
            <person name="Brown C.T."/>
            <person name="Hug L.A."/>
            <person name="Sharon I."/>
            <person name="Castelle C.J."/>
            <person name="Probst A.J."/>
            <person name="Thomas B.C."/>
            <person name="Singh A."/>
            <person name="Wilkins M.J."/>
            <person name="Karaoz U."/>
            <person name="Brodie E.L."/>
            <person name="Williams K.H."/>
            <person name="Hubbard S.S."/>
            <person name="Banfield J.F."/>
        </authorList>
    </citation>
    <scope>NUCLEOTIDE SEQUENCE [LARGE SCALE GENOMIC DNA]</scope>
</reference>
<feature type="compositionally biased region" description="Basic and acidic residues" evidence="6">
    <location>
        <begin position="105"/>
        <end position="116"/>
    </location>
</feature>